<reference evidence="1" key="1">
    <citation type="submission" date="2021-05" db="EMBL/GenBank/DDBJ databases">
        <title>Comparative genomics of three Colletotrichum scovillei strains and genetic complementation revealed genes involved fungal growth and virulence on chili pepper.</title>
        <authorList>
            <person name="Hsieh D.-K."/>
            <person name="Chuang S.-C."/>
            <person name="Chen C.-Y."/>
            <person name="Chao Y.-T."/>
            <person name="Lu M.-Y.J."/>
            <person name="Lee M.-H."/>
            <person name="Shih M.-C."/>
        </authorList>
    </citation>
    <scope>NUCLEOTIDE SEQUENCE</scope>
    <source>
        <strain evidence="1">Coll-153</strain>
    </source>
</reference>
<dbReference type="EMBL" id="JAESDN010000004">
    <property type="protein sequence ID" value="KAG7051457.1"/>
    <property type="molecule type" value="Genomic_DNA"/>
</dbReference>
<name>A0A9P7R8W6_9PEZI</name>
<gene>
    <name evidence="1" type="ORF">JMJ77_002079</name>
</gene>
<dbReference type="Proteomes" id="UP000699042">
    <property type="component" value="Unassembled WGS sequence"/>
</dbReference>
<sequence length="66" mass="7412">MLDGTKKHISKVAYKEFHRAYQGAVRRCQLISHTAFLQGIIPSAIRIQSHVCKSQEQSASVSQIKT</sequence>
<evidence type="ECO:0000313" key="2">
    <source>
        <dbReference type="Proteomes" id="UP000699042"/>
    </source>
</evidence>
<keyword evidence="2" id="KW-1185">Reference proteome</keyword>
<accession>A0A9P7R8W6</accession>
<comment type="caution">
    <text evidence="1">The sequence shown here is derived from an EMBL/GenBank/DDBJ whole genome shotgun (WGS) entry which is preliminary data.</text>
</comment>
<protein>
    <submittedName>
        <fullName evidence="1">Uncharacterized protein</fullName>
    </submittedName>
</protein>
<organism evidence="1 2">
    <name type="scientific">Colletotrichum scovillei</name>
    <dbReference type="NCBI Taxonomy" id="1209932"/>
    <lineage>
        <taxon>Eukaryota</taxon>
        <taxon>Fungi</taxon>
        <taxon>Dikarya</taxon>
        <taxon>Ascomycota</taxon>
        <taxon>Pezizomycotina</taxon>
        <taxon>Sordariomycetes</taxon>
        <taxon>Hypocreomycetidae</taxon>
        <taxon>Glomerellales</taxon>
        <taxon>Glomerellaceae</taxon>
        <taxon>Colletotrichum</taxon>
        <taxon>Colletotrichum acutatum species complex</taxon>
    </lineage>
</organism>
<proteinExistence type="predicted"/>
<dbReference type="AlphaFoldDB" id="A0A9P7R8W6"/>
<evidence type="ECO:0000313" key="1">
    <source>
        <dbReference type="EMBL" id="KAG7051457.1"/>
    </source>
</evidence>